<evidence type="ECO:0000256" key="1">
    <source>
        <dbReference type="SAM" id="MobiDB-lite"/>
    </source>
</evidence>
<feature type="compositionally biased region" description="Polar residues" evidence="1">
    <location>
        <begin position="1689"/>
        <end position="1700"/>
    </location>
</feature>
<reference evidence="3" key="1">
    <citation type="submission" date="2015-07" db="EMBL/GenBank/DDBJ databases">
        <title>Transcriptome Assembly of Anthurium amnicola.</title>
        <authorList>
            <person name="Suzuki J."/>
        </authorList>
    </citation>
    <scope>NUCLEOTIDE SEQUENCE</scope>
</reference>
<evidence type="ECO:0000313" key="3">
    <source>
        <dbReference type="EMBL" id="JAT61296.1"/>
    </source>
</evidence>
<feature type="domain" description="ZFYVE26-like TPR repeats" evidence="2">
    <location>
        <begin position="2367"/>
        <end position="2486"/>
    </location>
</feature>
<proteinExistence type="predicted"/>
<name>A0A1D1Z361_9ARAE</name>
<feature type="region of interest" description="Disordered" evidence="1">
    <location>
        <begin position="1674"/>
        <end position="1700"/>
    </location>
</feature>
<accession>A0A1D1Z361</accession>
<feature type="region of interest" description="Disordered" evidence="1">
    <location>
        <begin position="1266"/>
        <end position="1320"/>
    </location>
</feature>
<organism evidence="3">
    <name type="scientific">Anthurium amnicola</name>
    <dbReference type="NCBI Taxonomy" id="1678845"/>
    <lineage>
        <taxon>Eukaryota</taxon>
        <taxon>Viridiplantae</taxon>
        <taxon>Streptophyta</taxon>
        <taxon>Embryophyta</taxon>
        <taxon>Tracheophyta</taxon>
        <taxon>Spermatophyta</taxon>
        <taxon>Magnoliopsida</taxon>
        <taxon>Liliopsida</taxon>
        <taxon>Araceae</taxon>
        <taxon>Pothoideae</taxon>
        <taxon>Potheae</taxon>
        <taxon>Anthurium</taxon>
    </lineage>
</organism>
<dbReference type="Pfam" id="PF25569">
    <property type="entry name" value="TPR_ZFYVE26"/>
    <property type="match status" value="1"/>
</dbReference>
<feature type="region of interest" description="Disordered" evidence="1">
    <location>
        <begin position="1873"/>
        <end position="1902"/>
    </location>
</feature>
<evidence type="ECO:0000259" key="2">
    <source>
        <dbReference type="Pfam" id="PF25569"/>
    </source>
</evidence>
<dbReference type="EMBL" id="GDJX01006640">
    <property type="protein sequence ID" value="JAT61296.1"/>
    <property type="molecule type" value="Transcribed_RNA"/>
</dbReference>
<protein>
    <submittedName>
        <fullName evidence="3">Zinc finger FYVE domain-containing protein 26</fullName>
    </submittedName>
</protein>
<gene>
    <name evidence="3" type="primary">Zfyve26_1</name>
    <name evidence="3" type="ORF">g.79147</name>
</gene>
<dbReference type="InterPro" id="IPR057946">
    <property type="entry name" value="TPR_ZFYVE26"/>
</dbReference>
<sequence>MEKDVELLSRVAANHLYLGQFEALRAVLLSLRKRKPEIAQAILHTIVFEGGRFDGVIWSSTCSSPSHLAWLSALELLEFGDVSSFLSLEPELMRLKVEFLLLVQRLCSRASAMLPQGSADLDVDDRVHDSGQNSKSMHLLHKILDLGLTRLKSDVADVIGEHVSTDLSSSDEELKGLWDIVLDQPEILDVMCWNIQKQVRWSKPGDSDLALSVAGVSCGGIHSSVEGLDTLVGIQRNVQMAHLGALKQCMEADHIAGAISHLRFLHLDLGLEDFEYRMPLHALIKRAWSYGDCSGGEHHSIPDEMLMIYTEALSSNCMKVVHMIQVIQDELRQREIEQIKVSDDNFIPLPLQKYLEVLNLKRTATLDDETCRSVVVRSCMKEIYHYARISGSHVLECIMETALSFVKREQLQETSDVLSLFPLLQPLVAVMGWDLLPSKTAMRRKLLQILWTSKSQVLRLEEFSFYGKQSDEISCVEYLCDLLCFHLDLASFVACVNSGGHWDSKSSLLLSGKGQTVAEDVAGRLDSFVENFVLERLAVQTPMRVLFDVVPGIKFKDAVELISMQPIPSKSAAWKRLQDIELMHVRYALESTVLALGAMERCLDVDSDNKFSAAVLHLKDLKNHIEAVNNVPRKIFVLSIIISLLHMNELSATLSHCASPRSYSASQKLPESTMVVSFTRMLLDILHNNLPSGVPELDGAGRIAAAAKQALEWRISNVKFFTEDWEWRLSVLQRLIPLSDRPWGWKEALAILRAAPSKLLNLCMQRAKYDIGEEAVHRFSLPPEDRAALELAEWVAGAFKRVLVEDAVSRVAEGTSNEANELDFASFRDQLGAIPAILLCIDVAATSARSTDMCKLLLDQARGMLSEIYPGGSPRSGSAYWDQIQDVTIISVTRRVLQRLHDLLELEKAPVLQEIFSGSSTSPVEPFRQGQKQRALAILHQIIDDAHRGKRQFLSGKLHNLARAVADEVADGGYFKGEGLYIDFDKKNALSCENGIVLGHGLRTLKSANLVAENSDDFSTYDKKDTGRRFFGPLSSKPPTYLSAFVIYIATIGDIVDGLDTTHDFNFFSLIYEWPKDLLTRLVFERGSTDAASKVADIMYVDFVHEVISACVPPVFPPRSGHGWACVPVLPSLSRVDSEIRVPFQSLKEAKATSYGSPSKAAAPTLSLYPLKLDIVKHLAKLSPVRAILACVFGSSILSSNNESSLSSLNGTSLQVPDAERLFYEFALDQSERFPTLNRWIQMQSNLHRVSESAIAATSDAEVAFTTTEPKHSVKRLREPESDTESEVDDVAVRGNVPTSLSDFHAQGKAVSDPSRESPKSYAAELDPMVFLSLDCENEGPYEKAVERLINEGKLMDALALSDRCLRCGASDRLLQLLIEHGEENTLVSGYPHSFGVQNFWSNSWQHCLRLKDKQLAARLALKYLHRWELDAAMDVLMMCSCHLPQSDPIRNEVLQVRRALQRYKHILSADDHYSSWQEVEADCKEDPEGLALRLAGKGAVSEALEVAESASLSIDLRRELQGRQLVKLLIADPLSGGGPAEASRFLSSLSDPDDALPVAIGAMQLLPDLRSKQLLVHFFLKRRAGSLSDLEIARLNSWAMGLGVLAVLPLPWQQRCSALHEHPHLILEVLLMMKQLPYASMILRKFTSLCDDSLILTYASKAISVNVNAAPREPRISVSGPRSKQKTKTGMPSRSNFTNSLSNFQKEARRAFSWTPRETASKSAPKEVQRKRKSSGLAPSERVSWEAMAGIQEERISSYSADAQERPPFVSVTEEWVLTGDPNKDAAVRSSHKYESSPDIILFRELLSLCSDESISAKGALELCVSQMKNVLYSQQLPLHASMETIGRAYHATETFVQALIYAKNQLRKLAGGSDLSSNSERSRDTDDASAETGSSSVGSQYPDELSELIAQADFWLGRAELLQSLLGSGIIASFDDIADNESSVHLRDRLIEDERYSMAVYTCKKCKIDAFPVWNAWGHALIRMEHYAQARVKFKQALQLHKGDPAPVVLEIINTMEGGPPVDVSAVRSMYEHLAKSASTILDDSLSADAYLNVLYMPSTFPRSERSRQSQRAANNQLVLSISDFEDGPRSNLDNVRYVECIHYLQEYARSHMLNFMFRHGHYADACILFFPPNAVPSIPQPSNVAAVPSSSPQRPDPLVTDYGTIDDLCELCIGYGAMAVLEDVLSANSSIPQDPSVSQYTAAALVRICNYSETHRHFNYLYKFQVIRGDHVAAGLCCIQLFMNSTTQEEAIKHLEHAKTHFEEGLSARHRAGEATKLASKTARGKSAAGKLSEEGLVKFSARVAIQVEVVRAFNDTDKCQWKYSLFGNPNDPETFRRRCQVAEILAEKNFDLAFQVIYEFNLPAVDIYAGVAASLAERKKGSQLTEFFRNIKGTIDEDDWDQVLGAAINVYANKHKERPIRMIDMLSSSHRKVLACVICGRLKSAFQIASRSGSIADVQYVAHQALHANALPVLDMCKQWLAQYM</sequence>
<dbReference type="PANTHER" id="PTHR35478">
    <property type="entry name" value="ZINC FINGER FYVE DOMAIN PROTEIN"/>
    <property type="match status" value="1"/>
</dbReference>
<dbReference type="PANTHER" id="PTHR35478:SF1">
    <property type="entry name" value="ZINC FINGER FYVE DOMAIN-CONTAINING PROTEIN 26"/>
    <property type="match status" value="1"/>
</dbReference>
<feature type="compositionally biased region" description="Basic and acidic residues" evidence="1">
    <location>
        <begin position="1269"/>
        <end position="1281"/>
    </location>
</feature>
<feature type="region of interest" description="Disordered" evidence="1">
    <location>
        <begin position="1714"/>
        <end position="1742"/>
    </location>
</feature>